<evidence type="ECO:0000256" key="4">
    <source>
        <dbReference type="ARBA" id="ARBA00022475"/>
    </source>
</evidence>
<dbReference type="RefSeq" id="WP_059753814.1">
    <property type="nucleotide sequence ID" value="NZ_LDUG01000019.1"/>
</dbReference>
<dbReference type="GO" id="GO:0005886">
    <property type="term" value="C:plasma membrane"/>
    <property type="evidence" value="ECO:0007669"/>
    <property type="project" value="UniProtKB-SubCell"/>
</dbReference>
<sequence length="142" mass="15702">MNPAKDRQLSRLALNVLGVFEAIGLVVITLATLVAAAFEVATMVDARTVSLADLLLLFLYLEILAMVGVYFRSGQLPVRFPIYIAIVALARYLVLDMKSLDDWRMLGVTASMLLLAIAVLVIRYGHTRFPYNENPKDTDSSP</sequence>
<dbReference type="OrthoDB" id="9792470at2"/>
<evidence type="ECO:0000256" key="2">
    <source>
        <dbReference type="ARBA" id="ARBA00005632"/>
    </source>
</evidence>
<feature type="transmembrane region" description="Helical" evidence="8">
    <location>
        <begin position="78"/>
        <end position="94"/>
    </location>
</feature>
<dbReference type="InterPro" id="IPR009315">
    <property type="entry name" value="P_starv_induced_PsiE"/>
</dbReference>
<comment type="subcellular location">
    <subcellularLocation>
        <location evidence="1">Cell inner membrane</location>
        <topology evidence="1">Multi-pass membrane protein</topology>
    </subcellularLocation>
</comment>
<feature type="transmembrane region" description="Helical" evidence="8">
    <location>
        <begin position="12"/>
        <end position="38"/>
    </location>
</feature>
<name>A0A125BCV2_THIDE</name>
<dbReference type="PATRIC" id="fig|36861.3.peg.844"/>
<feature type="transmembrane region" description="Helical" evidence="8">
    <location>
        <begin position="106"/>
        <end position="126"/>
    </location>
</feature>
<gene>
    <name evidence="9" type="ORF">ABW22_06835</name>
</gene>
<accession>A0A125BCV2</accession>
<dbReference type="GO" id="GO:0016036">
    <property type="term" value="P:cellular response to phosphate starvation"/>
    <property type="evidence" value="ECO:0007669"/>
    <property type="project" value="InterPro"/>
</dbReference>
<evidence type="ECO:0000256" key="6">
    <source>
        <dbReference type="ARBA" id="ARBA00022989"/>
    </source>
</evidence>
<dbReference type="PANTHER" id="PTHR37819:SF1">
    <property type="entry name" value="PROTEIN PSIE"/>
    <property type="match status" value="1"/>
</dbReference>
<organism evidence="9 10">
    <name type="scientific">Thiobacillus denitrificans</name>
    <dbReference type="NCBI Taxonomy" id="36861"/>
    <lineage>
        <taxon>Bacteria</taxon>
        <taxon>Pseudomonadati</taxon>
        <taxon>Pseudomonadota</taxon>
        <taxon>Betaproteobacteria</taxon>
        <taxon>Nitrosomonadales</taxon>
        <taxon>Thiobacillaceae</taxon>
        <taxon>Thiobacillus</taxon>
    </lineage>
</organism>
<evidence type="ECO:0000313" key="10">
    <source>
        <dbReference type="Proteomes" id="UP000064243"/>
    </source>
</evidence>
<dbReference type="Proteomes" id="UP000064243">
    <property type="component" value="Unassembled WGS sequence"/>
</dbReference>
<comment type="caution">
    <text evidence="9">The sequence shown here is derived from an EMBL/GenBank/DDBJ whole genome shotgun (WGS) entry which is preliminary data.</text>
</comment>
<reference evidence="9 10" key="1">
    <citation type="journal article" date="2015" name="Appl. Environ. Microbiol.">
        <title>Aerobic and Anaerobic Thiosulfate Oxidation by a Cold-Adapted, Subglacial Chemoautotroph.</title>
        <authorList>
            <person name="Harrold Z.R."/>
            <person name="Skidmore M.L."/>
            <person name="Hamilton T.L."/>
            <person name="Desch L."/>
            <person name="Amada K."/>
            <person name="van Gelder W."/>
            <person name="Glover K."/>
            <person name="Roden E.E."/>
            <person name="Boyd E.S."/>
        </authorList>
    </citation>
    <scope>NUCLEOTIDE SEQUENCE [LARGE SCALE GENOMIC DNA]</scope>
    <source>
        <strain evidence="9 10">RG</strain>
    </source>
</reference>
<keyword evidence="5 8" id="KW-0812">Transmembrane</keyword>
<evidence type="ECO:0000256" key="8">
    <source>
        <dbReference type="SAM" id="Phobius"/>
    </source>
</evidence>
<dbReference type="Pfam" id="PF06146">
    <property type="entry name" value="PsiE"/>
    <property type="match status" value="1"/>
</dbReference>
<evidence type="ECO:0000256" key="3">
    <source>
        <dbReference type="ARBA" id="ARBA00021903"/>
    </source>
</evidence>
<keyword evidence="7 8" id="KW-0472">Membrane</keyword>
<protein>
    <recommendedName>
        <fullName evidence="3">Protein PsiE</fullName>
    </recommendedName>
</protein>
<keyword evidence="10" id="KW-1185">Reference proteome</keyword>
<comment type="similarity">
    <text evidence="2">Belongs to the PsiE family.</text>
</comment>
<feature type="transmembrane region" description="Helical" evidence="8">
    <location>
        <begin position="50"/>
        <end position="71"/>
    </location>
</feature>
<dbReference type="EMBL" id="LDUG01000019">
    <property type="protein sequence ID" value="KVW96662.1"/>
    <property type="molecule type" value="Genomic_DNA"/>
</dbReference>
<evidence type="ECO:0000256" key="7">
    <source>
        <dbReference type="ARBA" id="ARBA00023136"/>
    </source>
</evidence>
<evidence type="ECO:0000256" key="5">
    <source>
        <dbReference type="ARBA" id="ARBA00022692"/>
    </source>
</evidence>
<keyword evidence="4" id="KW-1003">Cell membrane</keyword>
<dbReference type="InterPro" id="IPR020948">
    <property type="entry name" value="P_starv_induced_PsiE-like"/>
</dbReference>
<evidence type="ECO:0000256" key="1">
    <source>
        <dbReference type="ARBA" id="ARBA00004429"/>
    </source>
</evidence>
<dbReference type="PANTHER" id="PTHR37819">
    <property type="entry name" value="PROTEIN PSIE"/>
    <property type="match status" value="1"/>
</dbReference>
<dbReference type="AlphaFoldDB" id="A0A125BCV2"/>
<keyword evidence="6 8" id="KW-1133">Transmembrane helix</keyword>
<dbReference type="PIRSF" id="PIRSF029598">
    <property type="entry name" value="PsiE"/>
    <property type="match status" value="1"/>
</dbReference>
<evidence type="ECO:0000313" key="9">
    <source>
        <dbReference type="EMBL" id="KVW96662.1"/>
    </source>
</evidence>
<proteinExistence type="inferred from homology"/>